<evidence type="ECO:0000256" key="1">
    <source>
        <dbReference type="ARBA" id="ARBA00007452"/>
    </source>
</evidence>
<dbReference type="InterPro" id="IPR042242">
    <property type="entry name" value="RecO_C"/>
</dbReference>
<evidence type="ECO:0000256" key="4">
    <source>
        <dbReference type="ARBA" id="ARBA00023172"/>
    </source>
</evidence>
<dbReference type="PANTHER" id="PTHR33991">
    <property type="entry name" value="DNA REPAIR PROTEIN RECO"/>
    <property type="match status" value="1"/>
</dbReference>
<dbReference type="Gene3D" id="1.20.1440.120">
    <property type="entry name" value="Recombination protein O, C-terminal domain"/>
    <property type="match status" value="1"/>
</dbReference>
<keyword evidence="10" id="KW-1185">Reference proteome</keyword>
<dbReference type="InterPro" id="IPR012340">
    <property type="entry name" value="NA-bd_OB-fold"/>
</dbReference>
<dbReference type="GO" id="GO:0043590">
    <property type="term" value="C:bacterial nucleoid"/>
    <property type="evidence" value="ECO:0007669"/>
    <property type="project" value="TreeGrafter"/>
</dbReference>
<evidence type="ECO:0000256" key="5">
    <source>
        <dbReference type="ARBA" id="ARBA00023204"/>
    </source>
</evidence>
<dbReference type="InterPro" id="IPR037278">
    <property type="entry name" value="ARFGAP/RecO"/>
</dbReference>
<evidence type="ECO:0000256" key="2">
    <source>
        <dbReference type="ARBA" id="ARBA00021310"/>
    </source>
</evidence>
<dbReference type="Proteomes" id="UP000075806">
    <property type="component" value="Unassembled WGS sequence"/>
</dbReference>
<reference evidence="9" key="1">
    <citation type="submission" date="2016-02" db="EMBL/GenBank/DDBJ databases">
        <title>Genome sequence of Bacillus trypoxylicola KCTC 13244(T).</title>
        <authorList>
            <person name="Jeong H."/>
            <person name="Park S.-H."/>
            <person name="Choi S.-K."/>
        </authorList>
    </citation>
    <scope>NUCLEOTIDE SEQUENCE [LARGE SCALE GENOMIC DNA]</scope>
    <source>
        <strain evidence="9">KCTC 13244</strain>
    </source>
</reference>
<keyword evidence="4 7" id="KW-0233">DNA recombination</keyword>
<dbReference type="InterPro" id="IPR022572">
    <property type="entry name" value="DNA_rep/recomb_RecO_N"/>
</dbReference>
<comment type="caution">
    <text evidence="9">The sequence shown here is derived from an EMBL/GenBank/DDBJ whole genome shotgun (WGS) entry which is preliminary data.</text>
</comment>
<evidence type="ECO:0000313" key="9">
    <source>
        <dbReference type="EMBL" id="KYG32041.1"/>
    </source>
</evidence>
<dbReference type="AlphaFoldDB" id="A0A162E8L7"/>
<organism evidence="9 10">
    <name type="scientific">Alkalihalobacillus trypoxylicola</name>
    <dbReference type="NCBI Taxonomy" id="519424"/>
    <lineage>
        <taxon>Bacteria</taxon>
        <taxon>Bacillati</taxon>
        <taxon>Bacillota</taxon>
        <taxon>Bacilli</taxon>
        <taxon>Bacillales</taxon>
        <taxon>Bacillaceae</taxon>
        <taxon>Alkalihalobacillus</taxon>
    </lineage>
</organism>
<dbReference type="InterPro" id="IPR003717">
    <property type="entry name" value="RecO"/>
</dbReference>
<evidence type="ECO:0000256" key="6">
    <source>
        <dbReference type="ARBA" id="ARBA00033409"/>
    </source>
</evidence>
<dbReference type="Gene3D" id="2.40.50.140">
    <property type="entry name" value="Nucleic acid-binding proteins"/>
    <property type="match status" value="1"/>
</dbReference>
<evidence type="ECO:0000313" key="10">
    <source>
        <dbReference type="Proteomes" id="UP000075806"/>
    </source>
</evidence>
<evidence type="ECO:0000256" key="7">
    <source>
        <dbReference type="HAMAP-Rule" id="MF_00201"/>
    </source>
</evidence>
<dbReference type="OrthoDB" id="9797083at2"/>
<gene>
    <name evidence="7" type="primary">recO</name>
    <name evidence="9" type="ORF">AZF04_04505</name>
</gene>
<keyword evidence="3 7" id="KW-0227">DNA damage</keyword>
<evidence type="ECO:0000256" key="3">
    <source>
        <dbReference type="ARBA" id="ARBA00022763"/>
    </source>
</evidence>
<dbReference type="RefSeq" id="WP_061948376.1">
    <property type="nucleotide sequence ID" value="NZ_LTAO01000012.1"/>
</dbReference>
<dbReference type="Pfam" id="PF11967">
    <property type="entry name" value="RecO_N"/>
    <property type="match status" value="1"/>
</dbReference>
<dbReference type="PANTHER" id="PTHR33991:SF1">
    <property type="entry name" value="DNA REPAIR PROTEIN RECO"/>
    <property type="match status" value="1"/>
</dbReference>
<dbReference type="NCBIfam" id="TIGR00613">
    <property type="entry name" value="reco"/>
    <property type="match status" value="1"/>
</dbReference>
<keyword evidence="5 7" id="KW-0234">DNA repair</keyword>
<accession>A0A162E8L7</accession>
<comment type="similarity">
    <text evidence="1 7">Belongs to the RecO family.</text>
</comment>
<dbReference type="Pfam" id="PF02565">
    <property type="entry name" value="RecO_C"/>
    <property type="match status" value="1"/>
</dbReference>
<sequence>MLHKVEGIVIRTSVYGESNKIVTLFTRELGKIGVMARGAKKPKSRLSSVSQLFMYGHFLVQKNQGLGTLNQGEIIDSFREVRNDLYLAAYASYIVELLDRLTDESEKNPYLFELLYQVLHYLDEGIDPDVLMRIFEMKMLAVAGIKPELDQCVSCQKQHLPAAFSIKEAGFLCSNCLYKDSYAYKMTEQSAKLLRLFFYMDLNRLGKISLKEDTKKALKTIIQAYYEEYSGVTLKSRKFLEQLERMKNI</sequence>
<dbReference type="SUPFAM" id="SSF50249">
    <property type="entry name" value="Nucleic acid-binding proteins"/>
    <property type="match status" value="1"/>
</dbReference>
<dbReference type="HAMAP" id="MF_00201">
    <property type="entry name" value="RecO"/>
    <property type="match status" value="1"/>
</dbReference>
<dbReference type="GO" id="GO:0006302">
    <property type="term" value="P:double-strand break repair"/>
    <property type="evidence" value="ECO:0007669"/>
    <property type="project" value="TreeGrafter"/>
</dbReference>
<name>A0A162E8L7_9BACI</name>
<evidence type="ECO:0000259" key="8">
    <source>
        <dbReference type="Pfam" id="PF11967"/>
    </source>
</evidence>
<dbReference type="EMBL" id="LTAO01000012">
    <property type="protein sequence ID" value="KYG32041.1"/>
    <property type="molecule type" value="Genomic_DNA"/>
</dbReference>
<dbReference type="GO" id="GO:0006310">
    <property type="term" value="P:DNA recombination"/>
    <property type="evidence" value="ECO:0007669"/>
    <property type="project" value="UniProtKB-UniRule"/>
</dbReference>
<comment type="function">
    <text evidence="7">Involved in DNA repair and RecF pathway recombination.</text>
</comment>
<protein>
    <recommendedName>
        <fullName evidence="2 7">DNA repair protein RecO</fullName>
    </recommendedName>
    <alternativeName>
        <fullName evidence="6 7">Recombination protein O</fullName>
    </alternativeName>
</protein>
<dbReference type="SUPFAM" id="SSF57863">
    <property type="entry name" value="ArfGap/RecO-like zinc finger"/>
    <property type="match status" value="1"/>
</dbReference>
<dbReference type="STRING" id="519424.AZF04_04505"/>
<proteinExistence type="inferred from homology"/>
<feature type="domain" description="DNA replication/recombination mediator RecO N-terminal" evidence="8">
    <location>
        <begin position="1"/>
        <end position="78"/>
    </location>
</feature>